<accession>A0A4U5NU66</accession>
<comment type="subcellular location">
    <subcellularLocation>
        <location evidence="1">Membrane</location>
        <topology evidence="1">Multi-pass membrane protein</topology>
    </subcellularLocation>
</comment>
<reference evidence="7 8" key="1">
    <citation type="journal article" date="2015" name="Genome Biol.">
        <title>Comparative genomics of Steinernema reveals deeply conserved gene regulatory networks.</title>
        <authorList>
            <person name="Dillman A.R."/>
            <person name="Macchietto M."/>
            <person name="Porter C.F."/>
            <person name="Rogers A."/>
            <person name="Williams B."/>
            <person name="Antoshechkin I."/>
            <person name="Lee M.M."/>
            <person name="Goodwin Z."/>
            <person name="Lu X."/>
            <person name="Lewis E.E."/>
            <person name="Goodrich-Blair H."/>
            <person name="Stock S.P."/>
            <person name="Adams B.J."/>
            <person name="Sternberg P.W."/>
            <person name="Mortazavi A."/>
        </authorList>
    </citation>
    <scope>NUCLEOTIDE SEQUENCE [LARGE SCALE GENOMIC DNA]</scope>
    <source>
        <strain evidence="7 8">ALL</strain>
    </source>
</reference>
<keyword evidence="4 5" id="KW-0472">Membrane</keyword>
<feature type="transmembrane region" description="Helical" evidence="5">
    <location>
        <begin position="301"/>
        <end position="319"/>
    </location>
</feature>
<dbReference type="Proteomes" id="UP000298663">
    <property type="component" value="Unassembled WGS sequence"/>
</dbReference>
<dbReference type="AlphaFoldDB" id="A0A4U5NU66"/>
<evidence type="ECO:0000256" key="5">
    <source>
        <dbReference type="SAM" id="Phobius"/>
    </source>
</evidence>
<dbReference type="STRING" id="34508.A0A4U5NU66"/>
<organism evidence="7 8">
    <name type="scientific">Steinernema carpocapsae</name>
    <name type="common">Entomopathogenic nematode</name>
    <dbReference type="NCBI Taxonomy" id="34508"/>
    <lineage>
        <taxon>Eukaryota</taxon>
        <taxon>Metazoa</taxon>
        <taxon>Ecdysozoa</taxon>
        <taxon>Nematoda</taxon>
        <taxon>Chromadorea</taxon>
        <taxon>Rhabditida</taxon>
        <taxon>Tylenchina</taxon>
        <taxon>Panagrolaimomorpha</taxon>
        <taxon>Strongyloidoidea</taxon>
        <taxon>Steinernematidae</taxon>
        <taxon>Steinernema</taxon>
    </lineage>
</organism>
<feature type="transmembrane region" description="Helical" evidence="5">
    <location>
        <begin position="152"/>
        <end position="175"/>
    </location>
</feature>
<feature type="transmembrane region" description="Helical" evidence="5">
    <location>
        <begin position="366"/>
        <end position="387"/>
    </location>
</feature>
<evidence type="ECO:0000256" key="4">
    <source>
        <dbReference type="ARBA" id="ARBA00023136"/>
    </source>
</evidence>
<dbReference type="InterPro" id="IPR013057">
    <property type="entry name" value="AA_transpt_TM"/>
</dbReference>
<dbReference type="OrthoDB" id="655540at2759"/>
<evidence type="ECO:0000256" key="3">
    <source>
        <dbReference type="ARBA" id="ARBA00022989"/>
    </source>
</evidence>
<dbReference type="GO" id="GO:0005774">
    <property type="term" value="C:vacuolar membrane"/>
    <property type="evidence" value="ECO:0007669"/>
    <property type="project" value="TreeGrafter"/>
</dbReference>
<keyword evidence="8" id="KW-1185">Reference proteome</keyword>
<sequence>MDSEKKLNQLTDIFVLPTENRLKPSKFEKTHGLHWIVTAFFLVGNIAGAGFVALPTALVQAQFWPGLFLVILTSLIGAYCAYVLGESWVILQKRWPDYRQHCRKPYAEMGFRAMGSEIKTIVSVCISATQFGVTVVYLLLCAKNIHDSVAAFSGYNFNFCLVILILALLLLPVTYLKSPEDFWWTVILAMVSSAVAAILICVGGAKDYETCHSHRKLPDFYFTQYSLGLSIFICAFGGHAAFPTIQHDMRKPSEFKKSVALAFSMLHMLYLPVGTIGYIVYGDALRDSVINAIQTVWIQQALNILITAHCILAMTCVLNPLNQEAEEFFDVPHHFCIQRIVVRTAILFFAVFVAESIPSFGPIMNLLGGSSLMLTSLVFPCLFYMYLLTSQKKKEDGEKNADEIPTFAEWVFAYRLKEFFV</sequence>
<keyword evidence="2 5" id="KW-0812">Transmembrane</keyword>
<dbReference type="GO" id="GO:0015179">
    <property type="term" value="F:L-amino acid transmembrane transporter activity"/>
    <property type="evidence" value="ECO:0007669"/>
    <property type="project" value="TreeGrafter"/>
</dbReference>
<feature type="transmembrane region" description="Helical" evidence="5">
    <location>
        <begin position="33"/>
        <end position="57"/>
    </location>
</feature>
<feature type="transmembrane region" description="Helical" evidence="5">
    <location>
        <begin position="121"/>
        <end position="140"/>
    </location>
</feature>
<reference evidence="7 8" key="2">
    <citation type="journal article" date="2019" name="G3 (Bethesda)">
        <title>Hybrid Assembly of the Genome of the Entomopathogenic Nematode Steinernema carpocapsae Identifies the X-Chromosome.</title>
        <authorList>
            <person name="Serra L."/>
            <person name="Macchietto M."/>
            <person name="Macias-Munoz A."/>
            <person name="McGill C.J."/>
            <person name="Rodriguez I.M."/>
            <person name="Rodriguez B."/>
            <person name="Murad R."/>
            <person name="Mortazavi A."/>
        </authorList>
    </citation>
    <scope>NUCLEOTIDE SEQUENCE [LARGE SCALE GENOMIC DNA]</scope>
    <source>
        <strain evidence="7 8">ALL</strain>
    </source>
</reference>
<dbReference type="Gene3D" id="1.20.1740.10">
    <property type="entry name" value="Amino acid/polyamine transporter I"/>
    <property type="match status" value="1"/>
</dbReference>
<evidence type="ECO:0000259" key="6">
    <source>
        <dbReference type="Pfam" id="PF01490"/>
    </source>
</evidence>
<dbReference type="PANTHER" id="PTHR22950:SF703">
    <property type="entry name" value="AMINO ACID TRANSPORTER TRANSMEMBRANE DOMAIN-CONTAINING PROTEIN"/>
    <property type="match status" value="1"/>
</dbReference>
<proteinExistence type="predicted"/>
<feature type="transmembrane region" description="Helical" evidence="5">
    <location>
        <begin position="258"/>
        <end position="281"/>
    </location>
</feature>
<gene>
    <name evidence="7" type="ORF">L596_011520</name>
</gene>
<feature type="transmembrane region" description="Helical" evidence="5">
    <location>
        <begin position="63"/>
        <end position="84"/>
    </location>
</feature>
<comment type="caution">
    <text evidence="7">The sequence shown here is derived from an EMBL/GenBank/DDBJ whole genome shotgun (WGS) entry which is preliminary data.</text>
</comment>
<dbReference type="FunFam" id="1.20.1740.10:FF:000052">
    <property type="entry name" value="Lysine histidine transporter-like 3"/>
    <property type="match status" value="1"/>
</dbReference>
<dbReference type="PANTHER" id="PTHR22950">
    <property type="entry name" value="AMINO ACID TRANSPORTER"/>
    <property type="match status" value="1"/>
</dbReference>
<feature type="transmembrane region" description="Helical" evidence="5">
    <location>
        <begin position="225"/>
        <end position="246"/>
    </location>
</feature>
<evidence type="ECO:0000313" key="7">
    <source>
        <dbReference type="EMBL" id="TKR87047.1"/>
    </source>
</evidence>
<evidence type="ECO:0000256" key="1">
    <source>
        <dbReference type="ARBA" id="ARBA00004141"/>
    </source>
</evidence>
<feature type="transmembrane region" description="Helical" evidence="5">
    <location>
        <begin position="182"/>
        <end position="205"/>
    </location>
</feature>
<protein>
    <recommendedName>
        <fullName evidence="6">Amino acid transporter transmembrane domain-containing protein</fullName>
    </recommendedName>
</protein>
<feature type="transmembrane region" description="Helical" evidence="5">
    <location>
        <begin position="340"/>
        <end position="360"/>
    </location>
</feature>
<keyword evidence="3 5" id="KW-1133">Transmembrane helix</keyword>
<dbReference type="Pfam" id="PF01490">
    <property type="entry name" value="Aa_trans"/>
    <property type="match status" value="1"/>
</dbReference>
<evidence type="ECO:0000256" key="2">
    <source>
        <dbReference type="ARBA" id="ARBA00022692"/>
    </source>
</evidence>
<dbReference type="EMBL" id="AZBU02000003">
    <property type="protein sequence ID" value="TKR87047.1"/>
    <property type="molecule type" value="Genomic_DNA"/>
</dbReference>
<evidence type="ECO:0000313" key="8">
    <source>
        <dbReference type="Proteomes" id="UP000298663"/>
    </source>
</evidence>
<feature type="domain" description="Amino acid transporter transmembrane" evidence="6">
    <location>
        <begin position="33"/>
        <end position="394"/>
    </location>
</feature>
<name>A0A4U5NU66_STECR</name>